<dbReference type="Pfam" id="PF12152">
    <property type="entry name" value="eIF_4G1"/>
    <property type="match status" value="1"/>
</dbReference>
<feature type="compositionally biased region" description="Basic and acidic residues" evidence="8">
    <location>
        <begin position="1289"/>
        <end position="1298"/>
    </location>
</feature>
<evidence type="ECO:0000256" key="3">
    <source>
        <dbReference type="ARBA" id="ARBA00022490"/>
    </source>
</evidence>
<evidence type="ECO:0000256" key="6">
    <source>
        <dbReference type="ARBA" id="ARBA00022884"/>
    </source>
</evidence>
<feature type="compositionally biased region" description="Low complexity" evidence="8">
    <location>
        <begin position="237"/>
        <end position="254"/>
    </location>
</feature>
<dbReference type="PROSITE" id="PS51366">
    <property type="entry name" value="MI"/>
    <property type="match status" value="1"/>
</dbReference>
<feature type="compositionally biased region" description="Polar residues" evidence="8">
    <location>
        <begin position="164"/>
        <end position="181"/>
    </location>
</feature>
<evidence type="ECO:0000256" key="1">
    <source>
        <dbReference type="ARBA" id="ARBA00004496"/>
    </source>
</evidence>
<feature type="compositionally biased region" description="Polar residues" evidence="8">
    <location>
        <begin position="1299"/>
        <end position="1309"/>
    </location>
</feature>
<feature type="compositionally biased region" description="Low complexity" evidence="8">
    <location>
        <begin position="376"/>
        <end position="386"/>
    </location>
</feature>
<feature type="compositionally biased region" description="Pro residues" evidence="8">
    <location>
        <begin position="263"/>
        <end position="292"/>
    </location>
</feature>
<dbReference type="PANTHER" id="PTHR23253:SF9">
    <property type="entry name" value="EUKARYOTIC TRANSLATION INITIATION FACTOR 4 GAMMA 2"/>
    <property type="match status" value="1"/>
</dbReference>
<dbReference type="InterPro" id="IPR022745">
    <property type="entry name" value="eIF4G1_eIF4E-bd"/>
</dbReference>
<evidence type="ECO:0000256" key="4">
    <source>
        <dbReference type="ARBA" id="ARBA00022540"/>
    </source>
</evidence>
<feature type="compositionally biased region" description="Pro residues" evidence="8">
    <location>
        <begin position="326"/>
        <end position="338"/>
    </location>
</feature>
<evidence type="ECO:0000256" key="7">
    <source>
        <dbReference type="ARBA" id="ARBA00022917"/>
    </source>
</evidence>
<dbReference type="SUPFAM" id="SSF101489">
    <property type="entry name" value="Eukaryotic initiation factor 4f subunit eIF4g, eIF4e-binding domain"/>
    <property type="match status" value="1"/>
</dbReference>
<dbReference type="EMBL" id="KZ301981">
    <property type="protein sequence ID" value="PFH52156.1"/>
    <property type="molecule type" value="Genomic_DNA"/>
</dbReference>
<feature type="compositionally biased region" description="Low complexity" evidence="8">
    <location>
        <begin position="438"/>
        <end position="455"/>
    </location>
</feature>
<keyword evidence="3" id="KW-0963">Cytoplasm</keyword>
<dbReference type="Pfam" id="PF02854">
    <property type="entry name" value="MIF4G"/>
    <property type="match status" value="1"/>
</dbReference>
<feature type="region of interest" description="Disordered" evidence="8">
    <location>
        <begin position="776"/>
        <end position="800"/>
    </location>
</feature>
<dbReference type="STRING" id="703135.A0A2A9NWF7"/>
<evidence type="ECO:0000313" key="10">
    <source>
        <dbReference type="EMBL" id="PFH52156.1"/>
    </source>
</evidence>
<dbReference type="GO" id="GO:0010494">
    <property type="term" value="C:cytoplasmic stress granule"/>
    <property type="evidence" value="ECO:0007669"/>
    <property type="project" value="UniProtKB-ARBA"/>
</dbReference>
<feature type="region of interest" description="Disordered" evidence="8">
    <location>
        <begin position="1"/>
        <end position="303"/>
    </location>
</feature>
<proteinExistence type="inferred from homology"/>
<feature type="compositionally biased region" description="Polar residues" evidence="8">
    <location>
        <begin position="456"/>
        <end position="465"/>
    </location>
</feature>
<organism evidence="10 11">
    <name type="scientific">Amanita thiersii Skay4041</name>
    <dbReference type="NCBI Taxonomy" id="703135"/>
    <lineage>
        <taxon>Eukaryota</taxon>
        <taxon>Fungi</taxon>
        <taxon>Dikarya</taxon>
        <taxon>Basidiomycota</taxon>
        <taxon>Agaricomycotina</taxon>
        <taxon>Agaricomycetes</taxon>
        <taxon>Agaricomycetidae</taxon>
        <taxon>Agaricales</taxon>
        <taxon>Pluteineae</taxon>
        <taxon>Amanitaceae</taxon>
        <taxon>Amanita</taxon>
    </lineage>
</organism>
<evidence type="ECO:0000259" key="9">
    <source>
        <dbReference type="PROSITE" id="PS51366"/>
    </source>
</evidence>
<feature type="compositionally biased region" description="Basic and acidic residues" evidence="8">
    <location>
        <begin position="665"/>
        <end position="679"/>
    </location>
</feature>
<feature type="compositionally biased region" description="Low complexity" evidence="8">
    <location>
        <begin position="126"/>
        <end position="141"/>
    </location>
</feature>
<dbReference type="OrthoDB" id="514777at2759"/>
<protein>
    <recommendedName>
        <fullName evidence="9">MI domain-containing protein</fullName>
    </recommendedName>
</protein>
<name>A0A2A9NWF7_9AGAR</name>
<feature type="compositionally biased region" description="Polar residues" evidence="8">
    <location>
        <begin position="31"/>
        <end position="49"/>
    </location>
</feature>
<accession>A0A2A9NWF7</accession>
<dbReference type="Gene3D" id="1.25.40.180">
    <property type="match status" value="2"/>
</dbReference>
<evidence type="ECO:0000256" key="8">
    <source>
        <dbReference type="SAM" id="MobiDB-lite"/>
    </source>
</evidence>
<dbReference type="SMART" id="SM00544">
    <property type="entry name" value="MA3"/>
    <property type="match status" value="1"/>
</dbReference>
<feature type="region of interest" description="Disordered" evidence="8">
    <location>
        <begin position="1211"/>
        <end position="1366"/>
    </location>
</feature>
<dbReference type="InterPro" id="IPR003891">
    <property type="entry name" value="Initiation_fac_eIF4g_MI"/>
</dbReference>
<keyword evidence="5" id="KW-0597">Phosphoprotein</keyword>
<evidence type="ECO:0000313" key="11">
    <source>
        <dbReference type="Proteomes" id="UP000242287"/>
    </source>
</evidence>
<keyword evidence="4" id="KW-0396">Initiation factor</keyword>
<keyword evidence="7" id="KW-0648">Protein biosynthesis</keyword>
<dbReference type="SUPFAM" id="SSF48371">
    <property type="entry name" value="ARM repeat"/>
    <property type="match status" value="2"/>
</dbReference>
<dbReference type="GO" id="GO:0016281">
    <property type="term" value="C:eukaryotic translation initiation factor 4F complex"/>
    <property type="evidence" value="ECO:0007669"/>
    <property type="project" value="TreeGrafter"/>
</dbReference>
<feature type="compositionally biased region" description="Pro residues" evidence="8">
    <location>
        <begin position="365"/>
        <end position="375"/>
    </location>
</feature>
<feature type="region of interest" description="Disordered" evidence="8">
    <location>
        <begin position="326"/>
        <end position="712"/>
    </location>
</feature>
<evidence type="ECO:0000256" key="5">
    <source>
        <dbReference type="ARBA" id="ARBA00022553"/>
    </source>
</evidence>
<feature type="compositionally biased region" description="Basic and acidic residues" evidence="8">
    <location>
        <begin position="470"/>
        <end position="621"/>
    </location>
</feature>
<dbReference type="GO" id="GO:0003743">
    <property type="term" value="F:translation initiation factor activity"/>
    <property type="evidence" value="ECO:0007669"/>
    <property type="project" value="UniProtKB-KW"/>
</dbReference>
<dbReference type="SMART" id="SM00543">
    <property type="entry name" value="MIF4G"/>
    <property type="match status" value="1"/>
</dbReference>
<feature type="domain" description="MI" evidence="9">
    <location>
        <begin position="1366"/>
        <end position="1487"/>
    </location>
</feature>
<keyword evidence="11" id="KW-1185">Reference proteome</keyword>
<comment type="similarity">
    <text evidence="2">Belongs to the eukaryotic initiation factor 4G family.</text>
</comment>
<feature type="region of interest" description="Disordered" evidence="8">
    <location>
        <begin position="833"/>
        <end position="880"/>
    </location>
</feature>
<feature type="compositionally biased region" description="Polar residues" evidence="8">
    <location>
        <begin position="1"/>
        <end position="21"/>
    </location>
</feature>
<feature type="compositionally biased region" description="Basic and acidic residues" evidence="8">
    <location>
        <begin position="1211"/>
        <end position="1223"/>
    </location>
</feature>
<dbReference type="InterPro" id="IPR016024">
    <property type="entry name" value="ARM-type_fold"/>
</dbReference>
<dbReference type="Pfam" id="PF02847">
    <property type="entry name" value="MA3"/>
    <property type="match status" value="1"/>
</dbReference>
<feature type="compositionally biased region" description="Polar residues" evidence="8">
    <location>
        <begin position="695"/>
        <end position="705"/>
    </location>
</feature>
<feature type="compositionally biased region" description="Low complexity" evidence="8">
    <location>
        <begin position="87"/>
        <end position="105"/>
    </location>
</feature>
<dbReference type="InterPro" id="IPR036211">
    <property type="entry name" value="eIF4G_eIF4E-bd_sf"/>
</dbReference>
<feature type="compositionally biased region" description="Polar residues" evidence="8">
    <location>
        <begin position="425"/>
        <end position="437"/>
    </location>
</feature>
<feature type="compositionally biased region" description="Low complexity" evidence="8">
    <location>
        <begin position="182"/>
        <end position="202"/>
    </location>
</feature>
<keyword evidence="6" id="KW-0694">RNA-binding</keyword>
<feature type="compositionally biased region" description="Basic and acidic residues" evidence="8">
    <location>
        <begin position="1337"/>
        <end position="1347"/>
    </location>
</feature>
<reference evidence="10 11" key="1">
    <citation type="submission" date="2014-02" db="EMBL/GenBank/DDBJ databases">
        <title>Transposable element dynamics among asymbiotic and ectomycorrhizal Amanita fungi.</title>
        <authorList>
            <consortium name="DOE Joint Genome Institute"/>
            <person name="Hess J."/>
            <person name="Skrede I."/>
            <person name="Wolfe B."/>
            <person name="LaButti K."/>
            <person name="Ohm R.A."/>
            <person name="Grigoriev I.V."/>
            <person name="Pringle A."/>
        </authorList>
    </citation>
    <scope>NUCLEOTIDE SEQUENCE [LARGE SCALE GENOMIC DNA]</scope>
    <source>
        <strain evidence="10 11">SKay4041</strain>
    </source>
</reference>
<gene>
    <name evidence="10" type="ORF">AMATHDRAFT_57504</name>
</gene>
<dbReference type="Gene3D" id="1.20.970.30">
    <property type="entry name" value="eIF4G, eIF4E-binding domain"/>
    <property type="match status" value="1"/>
</dbReference>
<sequence length="1496" mass="164069">MSRPSTNSTSKISTQLSSKSAWSKGPPRDTSVPTPRSQSPAPSTPVNATHSRRPSTLGPGVPVKDGVSVPRNNVGAVKQGSPVTFGSIDDISAPISSSPAAAPPIKSEGVRSFGSVPNTHVNGKASISSRSSAGPSNTSSSTPAVSVPATLPKMQKMDIHKLFQNPSSQPSTAETASPSTRPSALPSQTPSTPASQPSSSSQPPFPTFVPGSRSQPQISGPGAGPRSPVYPRQLANGSGPRSQPGPSSGPSQVSTGMSSPRLGPHPHPAQPSTMPPPPPPSMQPQMQPPMQPPMHTWPGYYYTPTMPDQHYMQHYPGTWYMPPSTGHPPHPPPGPHAPGMPMSPRNPPQPLQGPGTPTLSHATPNPVPHPLPPISHAPSGSMSSMSSPPPTPASALPGSARLNANSTAFVPGGTSRPKVVLKNPQDGSEVNLETLTKSSPAPSSGVTPSTSSTLSNVPGTPTRRPTNIRMESEEQRRMRLEVEEMREKEKARLRAEAEEKLKKEKEEEERKKKEEEARKKREEEEKERDRIRKEEEEKERIRKEEEEKQRLRKEEEEKERLKKEEEERERQRKVEEEQERLRREEERKRKEEEERERIRLAEEKAREEERVKEEERIRKQQEEEEIAKAKAAALAVAESQAEQSEAAKVTDGDLTQEPEDGELGSLKEESKDKPKDSLRIDTVLSTKRRPGPLDLSQSRQPSSPLTLARPLGDLTSVTYPEGIMSPKPELNAGAKEGKFRYDRDFLLQFMQICKEKPESLPPLDAIGIEPVDQLSLSRGGSGRHRQMPGASAPTRQSSIGVGLPGVGPKFTMGAFATSTTKFVPGVERFDSVGNRSVSTGGPIMPFRNPPLQRTASQGGPGPMQSRTRSKRGEKRPTDGKIGANGGLQAHHGGFGGHGPGGAAAVHLEPVVPLQVSENRWERKQFDIVDPESAENVDRKVKGLLNKLTMEKFDSISDQIIQWANKSENEKDGRTLIRVIRLVFEKATDEATWSEMYARLCRKMMEQISPKVQDDGIKNTEGKPITGGQLFRKYLLNRCQEDFERGWFAKEATAAAAASKALEDQAVKAANETGNGEVALYSDEYYAAQKAKRQGLGLIKFIGELFKLQMLTERIMHECVKKLLGNVQNPEEEEIESLCKLLTTVGSLLDTQKARAHMDVYFQRMKELTSSPNVSPRMRFMLQDVIELRERKWVARNAVAAPTTLAQIHEAAAKEKAAQDKEASQRISMSRGGSRRGGNREDYPQPNPDGWTVTGSTSRANTRAGDLSHFGRISKAQPITTLGPSSVFAGKKESKREPLSRTNSHSNMFQMLTEAPADKGPTEPTPQRKKLVLQPRSKPLDEPNRPDETGSPAEEEIPAPTELPEAAAKAKIEEDIKEFFNVRNLDEAENYFTDLPAQYHQRLVDQLITKTVEAKETDAKLVSDLFARAKSKGLCTPESYEEGFGATAEMIEDIAIDAPMAWTLFATMVKGAGLDEERLKRLASKSTDSVKLLGLLL</sequence>
<dbReference type="GO" id="GO:0003729">
    <property type="term" value="F:mRNA binding"/>
    <property type="evidence" value="ECO:0007669"/>
    <property type="project" value="TreeGrafter"/>
</dbReference>
<dbReference type="Proteomes" id="UP000242287">
    <property type="component" value="Unassembled WGS sequence"/>
</dbReference>
<dbReference type="PANTHER" id="PTHR23253">
    <property type="entry name" value="EUKARYOTIC TRANSLATION INITIATION FACTOR 4 GAMMA"/>
    <property type="match status" value="1"/>
</dbReference>
<evidence type="ECO:0000256" key="2">
    <source>
        <dbReference type="ARBA" id="ARBA00005775"/>
    </source>
</evidence>
<dbReference type="FunFam" id="1.25.40.180:FF:000020">
    <property type="entry name" value="Eukaryotic translation initiation factor subunit"/>
    <property type="match status" value="1"/>
</dbReference>
<feature type="compositionally biased region" description="Low complexity" evidence="8">
    <location>
        <begin position="629"/>
        <end position="647"/>
    </location>
</feature>
<dbReference type="InterPro" id="IPR003890">
    <property type="entry name" value="MIF4G-like_typ-3"/>
</dbReference>
<comment type="subcellular location">
    <subcellularLocation>
        <location evidence="1">Cytoplasm</location>
    </subcellularLocation>
</comment>